<accession>A0A915E4D2</accession>
<evidence type="ECO:0000313" key="2">
    <source>
        <dbReference type="WBParaSite" id="jg26060"/>
    </source>
</evidence>
<dbReference type="AlphaFoldDB" id="A0A915E4D2"/>
<dbReference type="Proteomes" id="UP000887574">
    <property type="component" value="Unplaced"/>
</dbReference>
<organism evidence="1 2">
    <name type="scientific">Ditylenchus dipsaci</name>
    <dbReference type="NCBI Taxonomy" id="166011"/>
    <lineage>
        <taxon>Eukaryota</taxon>
        <taxon>Metazoa</taxon>
        <taxon>Ecdysozoa</taxon>
        <taxon>Nematoda</taxon>
        <taxon>Chromadorea</taxon>
        <taxon>Rhabditida</taxon>
        <taxon>Tylenchina</taxon>
        <taxon>Tylenchomorpha</taxon>
        <taxon>Sphaerularioidea</taxon>
        <taxon>Anguinidae</taxon>
        <taxon>Anguininae</taxon>
        <taxon>Ditylenchus</taxon>
    </lineage>
</organism>
<protein>
    <submittedName>
        <fullName evidence="2">Transposase</fullName>
    </submittedName>
</protein>
<name>A0A915E4D2_9BILA</name>
<sequence length="296" mass="33246">MPKLKSSQASLYRQWISKFNNGEKVYSIDGKVIYCQACQKQLIYVLHLSLLIFRCTKSIILSQSFLEKNCKRNVPDESTLRKNDLKAIFNQVIDSIKAKVDGKYVWASVDETTDSQGRHATNLLIGTMNEEDQKPHLVATKFLEKVNNSTIARFVNDSLSLSQSSIENCQVQKLCPGMPLPPNQFLQDGVVEVLIRRMPAQFIYQRRLSSTAFLNVSVCSSSFLNSTSGNQEVGRAKHDTQQCAGGSVRSREVFGKRAGEMGAVVNDKMKSVLEKNRGLAKLMKIDRMLNGEILMK</sequence>
<evidence type="ECO:0000313" key="1">
    <source>
        <dbReference type="Proteomes" id="UP000887574"/>
    </source>
</evidence>
<reference evidence="2" key="1">
    <citation type="submission" date="2022-11" db="UniProtKB">
        <authorList>
            <consortium name="WormBaseParasite"/>
        </authorList>
    </citation>
    <scope>IDENTIFICATION</scope>
</reference>
<keyword evidence="1" id="KW-1185">Reference proteome</keyword>
<dbReference type="WBParaSite" id="jg26060">
    <property type="protein sequence ID" value="jg26060"/>
    <property type="gene ID" value="jg26060"/>
</dbReference>
<proteinExistence type="predicted"/>